<feature type="transmembrane region" description="Helical" evidence="7">
    <location>
        <begin position="85"/>
        <end position="105"/>
    </location>
</feature>
<comment type="subcellular location">
    <subcellularLocation>
        <location evidence="1">Cell membrane</location>
        <topology evidence="1">Multi-pass membrane protein</topology>
    </subcellularLocation>
</comment>
<evidence type="ECO:0000256" key="5">
    <source>
        <dbReference type="ARBA" id="ARBA00022989"/>
    </source>
</evidence>
<dbReference type="SUPFAM" id="SSF103473">
    <property type="entry name" value="MFS general substrate transporter"/>
    <property type="match status" value="1"/>
</dbReference>
<feature type="transmembrane region" description="Helical" evidence="7">
    <location>
        <begin position="370"/>
        <end position="387"/>
    </location>
</feature>
<dbReference type="InterPro" id="IPR050189">
    <property type="entry name" value="MFS_Efflux_Transporters"/>
</dbReference>
<accession>A0A166TEJ9</accession>
<evidence type="ECO:0000313" key="9">
    <source>
        <dbReference type="EMBL" id="OAA93583.1"/>
    </source>
</evidence>
<dbReference type="Pfam" id="PF07690">
    <property type="entry name" value="MFS_1"/>
    <property type="match status" value="1"/>
</dbReference>
<feature type="transmembrane region" description="Helical" evidence="7">
    <location>
        <begin position="52"/>
        <end position="73"/>
    </location>
</feature>
<dbReference type="PRINTS" id="PR01036">
    <property type="entry name" value="TCRTETB"/>
</dbReference>
<evidence type="ECO:0000256" key="3">
    <source>
        <dbReference type="ARBA" id="ARBA00022475"/>
    </source>
</evidence>
<dbReference type="Proteomes" id="UP000093694">
    <property type="component" value="Unassembled WGS sequence"/>
</dbReference>
<gene>
    <name evidence="9" type="primary">pbuE</name>
    <name evidence="10" type="ORF">CLCOS_19410</name>
    <name evidence="9" type="ORF">WX73_04079</name>
</gene>
<name>A0A166TEJ9_9CLOT</name>
<dbReference type="EMBL" id="LROR01000045">
    <property type="protein sequence ID" value="OBR94442.1"/>
    <property type="molecule type" value="Genomic_DNA"/>
</dbReference>
<feature type="transmembrane region" description="Helical" evidence="7">
    <location>
        <begin position="308"/>
        <end position="330"/>
    </location>
</feature>
<dbReference type="GO" id="GO:0022857">
    <property type="term" value="F:transmembrane transporter activity"/>
    <property type="evidence" value="ECO:0007669"/>
    <property type="project" value="InterPro"/>
</dbReference>
<feature type="transmembrane region" description="Helical" evidence="7">
    <location>
        <begin position="12"/>
        <end position="32"/>
    </location>
</feature>
<dbReference type="InterPro" id="IPR011701">
    <property type="entry name" value="MFS"/>
</dbReference>
<dbReference type="PANTHER" id="PTHR43124">
    <property type="entry name" value="PURINE EFFLUX PUMP PBUE"/>
    <property type="match status" value="1"/>
</dbReference>
<keyword evidence="12" id="KW-1185">Reference proteome</keyword>
<dbReference type="InterPro" id="IPR036259">
    <property type="entry name" value="MFS_trans_sf"/>
</dbReference>
<keyword evidence="6 7" id="KW-0472">Membrane</keyword>
<evidence type="ECO:0000256" key="1">
    <source>
        <dbReference type="ARBA" id="ARBA00004651"/>
    </source>
</evidence>
<feature type="transmembrane region" description="Helical" evidence="7">
    <location>
        <begin position="171"/>
        <end position="192"/>
    </location>
</feature>
<dbReference type="PATRIC" id="fig|1705578.3.peg.4187"/>
<evidence type="ECO:0000259" key="8">
    <source>
        <dbReference type="PROSITE" id="PS50850"/>
    </source>
</evidence>
<organism evidence="9 11">
    <name type="scientific">Clostridium coskatii</name>
    <dbReference type="NCBI Taxonomy" id="1705578"/>
    <lineage>
        <taxon>Bacteria</taxon>
        <taxon>Bacillati</taxon>
        <taxon>Bacillota</taxon>
        <taxon>Clostridia</taxon>
        <taxon>Eubacteriales</taxon>
        <taxon>Clostridiaceae</taxon>
        <taxon>Clostridium</taxon>
    </lineage>
</organism>
<evidence type="ECO:0000256" key="7">
    <source>
        <dbReference type="SAM" id="Phobius"/>
    </source>
</evidence>
<dbReference type="Gene3D" id="1.20.1250.20">
    <property type="entry name" value="MFS general substrate transporter like domains"/>
    <property type="match status" value="1"/>
</dbReference>
<feature type="transmembrane region" description="Helical" evidence="7">
    <location>
        <begin position="111"/>
        <end position="131"/>
    </location>
</feature>
<feature type="transmembrane region" description="Helical" evidence="7">
    <location>
        <begin position="219"/>
        <end position="242"/>
    </location>
</feature>
<evidence type="ECO:0000313" key="10">
    <source>
        <dbReference type="EMBL" id="OBR94442.1"/>
    </source>
</evidence>
<dbReference type="CDD" id="cd17324">
    <property type="entry name" value="MFS_NepI_like"/>
    <property type="match status" value="1"/>
</dbReference>
<reference evidence="10 12" key="2">
    <citation type="journal article" date="2016" name="Front. Microbiol.">
        <title>Industrial Acetogenic Biocatalysts: A Comparative Metabolic and Genomic Analysis.</title>
        <authorList>
            <person name="Bengelsdorf F."/>
            <person name="Poehlein A."/>
            <person name="Sonja S."/>
            <person name="Erz C."/>
            <person name="Hummel T."/>
            <person name="Hoffmeister S."/>
            <person name="Daniel R."/>
            <person name="Durre P."/>
        </authorList>
    </citation>
    <scope>NUCLEOTIDE SEQUENCE [LARGE SCALE GENOMIC DNA]</scope>
    <source>
        <strain evidence="10 12">PTA-10522</strain>
    </source>
</reference>
<evidence type="ECO:0000313" key="11">
    <source>
        <dbReference type="Proteomes" id="UP000077384"/>
    </source>
</evidence>
<dbReference type="GO" id="GO:0005886">
    <property type="term" value="C:plasma membrane"/>
    <property type="evidence" value="ECO:0007669"/>
    <property type="project" value="UniProtKB-SubCell"/>
</dbReference>
<reference evidence="9 11" key="1">
    <citation type="journal article" date="2015" name="Biotechnol. Bioeng.">
        <title>Genome sequence and phenotypic characterization of Caulobacter segnis.</title>
        <authorList>
            <person name="Patel S."/>
            <person name="Fletcher B."/>
            <person name="Scott D.C."/>
            <person name="Ely B."/>
        </authorList>
    </citation>
    <scope>NUCLEOTIDE SEQUENCE [LARGE SCALE GENOMIC DNA]</scope>
    <source>
        <strain evidence="9 11">PS02</strain>
    </source>
</reference>
<keyword evidence="5 7" id="KW-1133">Transmembrane helix</keyword>
<keyword evidence="4 7" id="KW-0812">Transmembrane</keyword>
<dbReference type="EMBL" id="LITQ01000011">
    <property type="protein sequence ID" value="OAA93583.1"/>
    <property type="molecule type" value="Genomic_DNA"/>
</dbReference>
<feature type="domain" description="Major facilitator superfamily (MFS) profile" evidence="8">
    <location>
        <begin position="19"/>
        <end position="393"/>
    </location>
</feature>
<comment type="caution">
    <text evidence="9">The sequence shown here is derived from an EMBL/GenBank/DDBJ whole genome shotgun (WGS) entry which is preliminary data.</text>
</comment>
<evidence type="ECO:0000313" key="12">
    <source>
        <dbReference type="Proteomes" id="UP000093694"/>
    </source>
</evidence>
<dbReference type="InterPro" id="IPR020846">
    <property type="entry name" value="MFS_dom"/>
</dbReference>
<feature type="transmembrane region" description="Helical" evidence="7">
    <location>
        <begin position="143"/>
        <end position="165"/>
    </location>
</feature>
<dbReference type="PROSITE" id="PS50850">
    <property type="entry name" value="MFS"/>
    <property type="match status" value="1"/>
</dbReference>
<evidence type="ECO:0000256" key="4">
    <source>
        <dbReference type="ARBA" id="ARBA00022692"/>
    </source>
</evidence>
<proteinExistence type="predicted"/>
<evidence type="ECO:0000256" key="2">
    <source>
        <dbReference type="ARBA" id="ARBA00022448"/>
    </source>
</evidence>
<evidence type="ECO:0000256" key="6">
    <source>
        <dbReference type="ARBA" id="ARBA00023136"/>
    </source>
</evidence>
<dbReference type="RefSeq" id="WP_063600760.1">
    <property type="nucleotide sequence ID" value="NZ_LITQ01000011.1"/>
</dbReference>
<dbReference type="AlphaFoldDB" id="A0A166TEJ9"/>
<sequence>MKHLICKNEEQVSLKYDILIVILGIGGFISAADNWFVSPILPAIASEFNTSIPRTGIILTLYMIPYGIMQPVYGYFSDCYSKVRILKLIICGFALGTCGCAFARSLFVLSVWRTVTGFFAAGIIAVSLALIGDTVPVSKRSKYVGKFMGIVFLGQGFSAGLGGTLARYVSWRVLFIFFVAAAICTVFLLLTIPKGNIVPVNKKFFTEVKRVTLTPSGKIIFPMAFIAGFLFLGLYSYLGAYFHYALKLNYMECGIIVMFYGFACLGAGSIMGKLNVKIGYKNVIILGEIFALMTALFLINFHCWEMGLVATISLGIGYIFVQSTLATMAFDVASDSKGLPSGLIGFGLFCGGGLGSAFSGFIIAKIDYQLLWIIFFIFISIFIFVTYKQINNE</sequence>
<dbReference type="Proteomes" id="UP000077384">
    <property type="component" value="Unassembled WGS sequence"/>
</dbReference>
<dbReference type="PANTHER" id="PTHR43124:SF3">
    <property type="entry name" value="CHLORAMPHENICOL EFFLUX PUMP RV0191"/>
    <property type="match status" value="1"/>
</dbReference>
<keyword evidence="2" id="KW-0813">Transport</keyword>
<feature type="transmembrane region" description="Helical" evidence="7">
    <location>
        <begin position="283"/>
        <end position="302"/>
    </location>
</feature>
<feature type="transmembrane region" description="Helical" evidence="7">
    <location>
        <begin position="342"/>
        <end position="364"/>
    </location>
</feature>
<feature type="transmembrane region" description="Helical" evidence="7">
    <location>
        <begin position="248"/>
        <end position="271"/>
    </location>
</feature>
<protein>
    <submittedName>
        <fullName evidence="9">Purine efflux pump PbuE</fullName>
    </submittedName>
</protein>
<keyword evidence="3" id="KW-1003">Cell membrane</keyword>